<evidence type="ECO:0000259" key="3">
    <source>
        <dbReference type="PROSITE" id="PS51762"/>
    </source>
</evidence>
<evidence type="ECO:0000313" key="4">
    <source>
        <dbReference type="EMBL" id="CAB9508829.1"/>
    </source>
</evidence>
<proteinExistence type="inferred from homology"/>
<dbReference type="AlphaFoldDB" id="A0A9N8DX91"/>
<dbReference type="InterPro" id="IPR050546">
    <property type="entry name" value="Glycosyl_Hydrlase_16"/>
</dbReference>
<dbReference type="Pfam" id="PF00722">
    <property type="entry name" value="Glyco_hydro_16"/>
    <property type="match status" value="1"/>
</dbReference>
<keyword evidence="2" id="KW-0732">Signal</keyword>
<comment type="similarity">
    <text evidence="1">Belongs to the glycosyl hydrolase 16 family.</text>
</comment>
<dbReference type="PANTHER" id="PTHR10963:SF55">
    <property type="entry name" value="GLYCOSIDE HYDROLASE FAMILY 16 PROTEIN"/>
    <property type="match status" value="1"/>
</dbReference>
<comment type="caution">
    <text evidence="4">The sequence shown here is derived from an EMBL/GenBank/DDBJ whole genome shotgun (WGS) entry which is preliminary data.</text>
</comment>
<protein>
    <submittedName>
        <fullName evidence="4">Glycoside hydrolase family 16 protein</fullName>
    </submittedName>
</protein>
<keyword evidence="4" id="KW-0378">Hydrolase</keyword>
<reference evidence="4" key="1">
    <citation type="submission" date="2020-06" db="EMBL/GenBank/DDBJ databases">
        <authorList>
            <consortium name="Plant Systems Biology data submission"/>
        </authorList>
    </citation>
    <scope>NUCLEOTIDE SEQUENCE</scope>
    <source>
        <strain evidence="4">D6</strain>
    </source>
</reference>
<dbReference type="PANTHER" id="PTHR10963">
    <property type="entry name" value="GLYCOSYL HYDROLASE-RELATED"/>
    <property type="match status" value="1"/>
</dbReference>
<dbReference type="EMBL" id="CAICTM010000361">
    <property type="protein sequence ID" value="CAB9508829.1"/>
    <property type="molecule type" value="Genomic_DNA"/>
</dbReference>
<evidence type="ECO:0000313" key="5">
    <source>
        <dbReference type="Proteomes" id="UP001153069"/>
    </source>
</evidence>
<dbReference type="SUPFAM" id="SSF49899">
    <property type="entry name" value="Concanavalin A-like lectins/glucanases"/>
    <property type="match status" value="1"/>
</dbReference>
<feature type="signal peptide" evidence="2">
    <location>
        <begin position="1"/>
        <end position="19"/>
    </location>
</feature>
<keyword evidence="5" id="KW-1185">Reference proteome</keyword>
<dbReference type="Proteomes" id="UP001153069">
    <property type="component" value="Unassembled WGS sequence"/>
</dbReference>
<evidence type="ECO:0000256" key="1">
    <source>
        <dbReference type="ARBA" id="ARBA00006865"/>
    </source>
</evidence>
<dbReference type="CDD" id="cd08023">
    <property type="entry name" value="GH16_laminarinase_like"/>
    <property type="match status" value="1"/>
</dbReference>
<evidence type="ECO:0000256" key="2">
    <source>
        <dbReference type="SAM" id="SignalP"/>
    </source>
</evidence>
<name>A0A9N8DX91_9STRA</name>
<dbReference type="Gene3D" id="2.60.120.200">
    <property type="match status" value="1"/>
</dbReference>
<feature type="domain" description="GH16" evidence="3">
    <location>
        <begin position="6"/>
        <end position="270"/>
    </location>
</feature>
<sequence>MKCLLLLVLTLSSPVGIFGQCPTLIWSDEFDGTELDLNKWSYMVGDGCDLGEGLCGWGNNEWQFYTQGENVQVSNGTLKIIAKYDQATSSYTSARISSLGKADFDLTKPLRFEASMKVPKQSQGLWPAFWMMPSLQEITSWPSGGEIDIMEFIGKEPNQTYGVMHYGVEWGDKSEKGALVKFPEHAGDYFHDFALEKNENSLSWFIDGNKFLTLTDADIEPKFSWPFESIFHLILNMAVGGNWPEYPDQTTSFPNTFEIDYIRVYDMTTTTLPTPTLVGDTLVQFNAQDKMYCVQINTDLQPHNDYDTYIEWWVPEGSYYIPVDDKPNCIKVGFGTHSGYVEASIYFNCGRTYELWMPVQVQDLYGTNYRFWAGASQAVYESSTGTYSEQRDDAASSANITYQRNLLEVYDHITFSSDAIPNPQLYVESARKFYMDALSPTAAGCTRFWIQLEDSSLATPDNYPTGRHSRYLAFLEKDGVNYQKLDFDFYDTPDTTVTSVDQIVILIDSFVQRSDTYYLTNWVSAAAGCTSDCLPVSKNTCQLPAKSEEGACTDGFNNDGFGWNGDLTMDCQDSDCYLIDPACQSTTPAPTPAVEICDNGIDDDQNGWIDCADIACADSPLCGSWWNPSCDAYSACVDEGHVGECCPNVWGEYKSCCTNETPGSCSVHPACDALGLVGDCCPTPEGNVFLDCCQPQLCVSNPRCSGLQGACCPTDDGVFLECCEERPETCEIHPKCDALGLTGQCCPTADNVFLECCEARSCDVHPACSALGLADDCCPTRDGVFLDCCNLDMPFFDGFTGEVVTARTP</sequence>
<dbReference type="GO" id="GO:0005975">
    <property type="term" value="P:carbohydrate metabolic process"/>
    <property type="evidence" value="ECO:0007669"/>
    <property type="project" value="InterPro"/>
</dbReference>
<gene>
    <name evidence="4" type="ORF">SEMRO_362_G126800.1</name>
</gene>
<dbReference type="InterPro" id="IPR013320">
    <property type="entry name" value="ConA-like_dom_sf"/>
</dbReference>
<dbReference type="GO" id="GO:0004553">
    <property type="term" value="F:hydrolase activity, hydrolyzing O-glycosyl compounds"/>
    <property type="evidence" value="ECO:0007669"/>
    <property type="project" value="InterPro"/>
</dbReference>
<dbReference type="PROSITE" id="PS51762">
    <property type="entry name" value="GH16_2"/>
    <property type="match status" value="1"/>
</dbReference>
<accession>A0A9N8DX91</accession>
<organism evidence="4 5">
    <name type="scientific">Seminavis robusta</name>
    <dbReference type="NCBI Taxonomy" id="568900"/>
    <lineage>
        <taxon>Eukaryota</taxon>
        <taxon>Sar</taxon>
        <taxon>Stramenopiles</taxon>
        <taxon>Ochrophyta</taxon>
        <taxon>Bacillariophyta</taxon>
        <taxon>Bacillariophyceae</taxon>
        <taxon>Bacillariophycidae</taxon>
        <taxon>Naviculales</taxon>
        <taxon>Naviculaceae</taxon>
        <taxon>Seminavis</taxon>
    </lineage>
</organism>
<dbReference type="InterPro" id="IPR000757">
    <property type="entry name" value="Beta-glucanase-like"/>
</dbReference>
<dbReference type="OrthoDB" id="45991at2759"/>
<feature type="chain" id="PRO_5040499477" evidence="2">
    <location>
        <begin position="20"/>
        <end position="809"/>
    </location>
</feature>